<feature type="active site" evidence="10">
    <location>
        <position position="219"/>
    </location>
</feature>
<dbReference type="AlphaFoldDB" id="A0A6G0WFH2"/>
<evidence type="ECO:0000256" key="6">
    <source>
        <dbReference type="ARBA" id="ARBA00023157"/>
    </source>
</evidence>
<dbReference type="Pfam" id="PF00295">
    <property type="entry name" value="Glyco_hydro_28"/>
    <property type="match status" value="1"/>
</dbReference>
<reference evidence="13 15" key="1">
    <citation type="submission" date="2019-07" db="EMBL/GenBank/DDBJ databases">
        <title>Genomics analysis of Aphanomyces spp. identifies a new class of oomycete effector associated with host adaptation.</title>
        <authorList>
            <person name="Gaulin E."/>
        </authorList>
    </citation>
    <scope>NUCLEOTIDE SEQUENCE [LARGE SCALE GENOMIC DNA]</scope>
    <source>
        <strain evidence="13 15">ATCC 201684</strain>
    </source>
</reference>
<comment type="caution">
    <text evidence="13">The sequence shown here is derived from an EMBL/GenBank/DDBJ whole genome shotgun (WGS) entry which is preliminary data.</text>
</comment>
<evidence type="ECO:0000256" key="1">
    <source>
        <dbReference type="ARBA" id="ARBA00008834"/>
    </source>
</evidence>
<keyword evidence="6" id="KW-1015">Disulfide bond</keyword>
<dbReference type="Gene3D" id="2.160.20.10">
    <property type="entry name" value="Single-stranded right-handed beta-helix, Pectin lyase-like"/>
    <property type="match status" value="1"/>
</dbReference>
<evidence type="ECO:0000256" key="5">
    <source>
        <dbReference type="ARBA" id="ARBA00022801"/>
    </source>
</evidence>
<keyword evidence="7 11" id="KW-0326">Glycosidase</keyword>
<dbReference type="GO" id="GO:0071555">
    <property type="term" value="P:cell wall organization"/>
    <property type="evidence" value="ECO:0007669"/>
    <property type="project" value="UniProtKB-KW"/>
</dbReference>
<dbReference type="GO" id="GO:0005576">
    <property type="term" value="C:extracellular region"/>
    <property type="evidence" value="ECO:0007669"/>
    <property type="project" value="TreeGrafter"/>
</dbReference>
<evidence type="ECO:0000313" key="13">
    <source>
        <dbReference type="EMBL" id="KAF0726150.1"/>
    </source>
</evidence>
<comment type="similarity">
    <text evidence="1 11">Belongs to the glycosyl hydrolase 28 family.</text>
</comment>
<keyword evidence="15" id="KW-1185">Reference proteome</keyword>
<dbReference type="InterPro" id="IPR000743">
    <property type="entry name" value="Glyco_hydro_28"/>
</dbReference>
<dbReference type="InterPro" id="IPR011050">
    <property type="entry name" value="Pectin_lyase_fold/virulence"/>
</dbReference>
<dbReference type="PROSITE" id="PS00502">
    <property type="entry name" value="POLYGALACTURONASE"/>
    <property type="match status" value="1"/>
</dbReference>
<evidence type="ECO:0000256" key="4">
    <source>
        <dbReference type="ARBA" id="ARBA00022737"/>
    </source>
</evidence>
<evidence type="ECO:0000313" key="14">
    <source>
        <dbReference type="EMBL" id="KAF0726152.1"/>
    </source>
</evidence>
<keyword evidence="5 11" id="KW-0378">Hydrolase</keyword>
<dbReference type="Proteomes" id="UP000481153">
    <property type="component" value="Unassembled WGS sequence"/>
</dbReference>
<dbReference type="SMART" id="SM00710">
    <property type="entry name" value="PbH1"/>
    <property type="match status" value="5"/>
</dbReference>
<gene>
    <name evidence="13" type="ORF">Ae201684_015553</name>
    <name evidence="14" type="ORF">Ae201684_015555</name>
</gene>
<accession>A0A6G0WFH2</accession>
<evidence type="ECO:0000256" key="7">
    <source>
        <dbReference type="ARBA" id="ARBA00023295"/>
    </source>
</evidence>
<evidence type="ECO:0000256" key="9">
    <source>
        <dbReference type="ARBA" id="ARBA00034074"/>
    </source>
</evidence>
<dbReference type="VEuPathDB" id="FungiDB:AeMF1_008204"/>
<feature type="signal peptide" evidence="12">
    <location>
        <begin position="1"/>
        <end position="18"/>
    </location>
</feature>
<dbReference type="EMBL" id="VJMJ01000224">
    <property type="protein sequence ID" value="KAF0726152.1"/>
    <property type="molecule type" value="Genomic_DNA"/>
</dbReference>
<keyword evidence="8" id="KW-0961">Cell wall biogenesis/degradation</keyword>
<dbReference type="SUPFAM" id="SSF51126">
    <property type="entry name" value="Pectin lyase-like"/>
    <property type="match status" value="1"/>
</dbReference>
<dbReference type="EMBL" id="VJMJ01000224">
    <property type="protein sequence ID" value="KAF0726150.1"/>
    <property type="molecule type" value="Genomic_DNA"/>
</dbReference>
<evidence type="ECO:0000256" key="10">
    <source>
        <dbReference type="PROSITE-ProRule" id="PRU10052"/>
    </source>
</evidence>
<evidence type="ECO:0000256" key="11">
    <source>
        <dbReference type="RuleBase" id="RU361169"/>
    </source>
</evidence>
<dbReference type="PANTHER" id="PTHR31884">
    <property type="entry name" value="POLYGALACTURONASE"/>
    <property type="match status" value="1"/>
</dbReference>
<evidence type="ECO:0000256" key="3">
    <source>
        <dbReference type="ARBA" id="ARBA00022729"/>
    </source>
</evidence>
<protein>
    <recommendedName>
        <fullName evidence="2">endo-polygalacturonase</fullName>
        <ecNumber evidence="2">3.2.1.15</ecNumber>
    </recommendedName>
</protein>
<evidence type="ECO:0000256" key="2">
    <source>
        <dbReference type="ARBA" id="ARBA00012736"/>
    </source>
</evidence>
<organism evidence="13 15">
    <name type="scientific">Aphanomyces euteiches</name>
    <dbReference type="NCBI Taxonomy" id="100861"/>
    <lineage>
        <taxon>Eukaryota</taxon>
        <taxon>Sar</taxon>
        <taxon>Stramenopiles</taxon>
        <taxon>Oomycota</taxon>
        <taxon>Saprolegniomycetes</taxon>
        <taxon>Saprolegniales</taxon>
        <taxon>Verrucalvaceae</taxon>
        <taxon>Aphanomyces</taxon>
    </lineage>
</organism>
<evidence type="ECO:0000313" key="15">
    <source>
        <dbReference type="Proteomes" id="UP000481153"/>
    </source>
</evidence>
<keyword evidence="3 12" id="KW-0732">Signal</keyword>
<sequence>MKLLSILATAIFATSAFASPAAEQEAQAGCTLTGTYTNSNGLSACASVVISSLNVPAGVTLDLTSLKAGATVTFTGTTTFGTKLWEGPLVLLTGTNLKVTGPGTLDGQGAWYWKQGQSVTRPVFFRLTHVDQSTLTGFTLKNSPFRTFSILNSANTQLTGLTLDSSAGDGLAKNTDGFDLSRNNGVSITHNTIHNQDDCLAMQSSTNTTFSDNSCTGGHGVSIGSIGGAAVDASDTVQGLTVSNNKIINNVNGLRIKTIVDLKGLVSGVTYTNNVLTNVQNAIVMHSDYSKAKGGYVGTPTSQVGIKDITISGLSGTATNLYDVVANPSAVSNWKWSGITVQAKNKGSCKGQPSGVTCA</sequence>
<keyword evidence="4" id="KW-0677">Repeat</keyword>
<dbReference type="InterPro" id="IPR050434">
    <property type="entry name" value="Glycosyl_hydrlase_28"/>
</dbReference>
<dbReference type="EC" id="3.2.1.15" evidence="2"/>
<dbReference type="InterPro" id="IPR012334">
    <property type="entry name" value="Pectin_lyas_fold"/>
</dbReference>
<dbReference type="InterPro" id="IPR006626">
    <property type="entry name" value="PbH1"/>
</dbReference>
<name>A0A6G0WFH2_9STRA</name>
<evidence type="ECO:0000256" key="8">
    <source>
        <dbReference type="ARBA" id="ARBA00023316"/>
    </source>
</evidence>
<proteinExistence type="inferred from homology"/>
<feature type="chain" id="PRO_5036384612" description="endo-polygalacturonase" evidence="12">
    <location>
        <begin position="19"/>
        <end position="359"/>
    </location>
</feature>
<dbReference type="GO" id="GO:0045490">
    <property type="term" value="P:pectin catabolic process"/>
    <property type="evidence" value="ECO:0007669"/>
    <property type="project" value="UniProtKB-ARBA"/>
</dbReference>
<evidence type="ECO:0000256" key="12">
    <source>
        <dbReference type="SAM" id="SignalP"/>
    </source>
</evidence>
<dbReference type="FunFam" id="2.160.20.10:FF:000002">
    <property type="entry name" value="Endopolygalacturonase D"/>
    <property type="match status" value="1"/>
</dbReference>
<dbReference type="PANTHER" id="PTHR31884:SF1">
    <property type="entry name" value="POLYGALACTURONASE"/>
    <property type="match status" value="1"/>
</dbReference>
<dbReference type="GO" id="GO:0004650">
    <property type="term" value="F:polygalacturonase activity"/>
    <property type="evidence" value="ECO:0007669"/>
    <property type="project" value="UniProtKB-EC"/>
</dbReference>
<comment type="catalytic activity">
    <reaction evidence="9">
        <text>(1,4-alpha-D-galacturonosyl)n+m + H2O = (1,4-alpha-D-galacturonosyl)n + (1,4-alpha-D-galacturonosyl)m.</text>
        <dbReference type="EC" id="3.2.1.15"/>
    </reaction>
</comment>